<feature type="chain" id="PRO_5041216787" evidence="1">
    <location>
        <begin position="23"/>
        <end position="167"/>
    </location>
</feature>
<reference evidence="2" key="1">
    <citation type="submission" date="2022-09" db="EMBL/GenBank/DDBJ databases">
        <title>Intensive care unit water sources are persistently colonized with multi-drug resistant bacteria and are the site of extensive horizontal gene transfer of antibiotic resistance genes.</title>
        <authorList>
            <person name="Diorio-Toth L."/>
        </authorList>
    </citation>
    <scope>NUCLEOTIDE SEQUENCE</scope>
    <source>
        <strain evidence="2">GD03936</strain>
    </source>
</reference>
<comment type="caution">
    <text evidence="2">The sequence shown here is derived from an EMBL/GenBank/DDBJ whole genome shotgun (WGS) entry which is preliminary data.</text>
</comment>
<dbReference type="EMBL" id="JAOCAP010000007">
    <property type="protein sequence ID" value="MDH1319622.1"/>
    <property type="molecule type" value="Genomic_DNA"/>
</dbReference>
<dbReference type="RefSeq" id="WP_258316780.1">
    <property type="nucleotide sequence ID" value="NZ_JAOCAP010000007.1"/>
</dbReference>
<sequence length="167" mass="17954">MKHGTALLLSAGMMLASLSAVNAGTPDALIQAHHQRCGKPVFYAQTVNHKKEVEICIITPSVSYSFGRTGAEHKEMDLTVPANTTTYAYQSNQVISLQEFTVRNGDTSYQVSAGTNDEGRPFASLDVYKGTPESGQHLAEIRLDPNTVVNNISNALAQEGVVQSDSL</sequence>
<keyword evidence="1" id="KW-0732">Signal</keyword>
<feature type="signal peptide" evidence="1">
    <location>
        <begin position="1"/>
        <end position="22"/>
    </location>
</feature>
<protein>
    <submittedName>
        <fullName evidence="2">Uncharacterized protein</fullName>
    </submittedName>
</protein>
<evidence type="ECO:0000313" key="2">
    <source>
        <dbReference type="EMBL" id="MDH1319622.1"/>
    </source>
</evidence>
<proteinExistence type="predicted"/>
<organism evidence="2 3">
    <name type="scientific">Enterobacter bugandensis</name>
    <dbReference type="NCBI Taxonomy" id="881260"/>
    <lineage>
        <taxon>Bacteria</taxon>
        <taxon>Pseudomonadati</taxon>
        <taxon>Pseudomonadota</taxon>
        <taxon>Gammaproteobacteria</taxon>
        <taxon>Enterobacterales</taxon>
        <taxon>Enterobacteriaceae</taxon>
        <taxon>Enterobacter</taxon>
    </lineage>
</organism>
<evidence type="ECO:0000313" key="3">
    <source>
        <dbReference type="Proteomes" id="UP001158416"/>
    </source>
</evidence>
<name>A0AA42TQS8_9ENTR</name>
<dbReference type="Proteomes" id="UP001158416">
    <property type="component" value="Unassembled WGS sequence"/>
</dbReference>
<dbReference type="AlphaFoldDB" id="A0AA42TQS8"/>
<gene>
    <name evidence="2" type="ORF">N5C39_14720</name>
</gene>
<evidence type="ECO:0000256" key="1">
    <source>
        <dbReference type="SAM" id="SignalP"/>
    </source>
</evidence>
<accession>A0AA42TQS8</accession>